<accession>A0AA95EV19</accession>
<name>A0AA95EV19_9BACL</name>
<reference evidence="1" key="1">
    <citation type="submission" date="2023-03" db="EMBL/GenBank/DDBJ databases">
        <title>Andean soil-derived lignocellulolytic bacterial consortium as a source of novel taxa and putative plastic-active enzymes.</title>
        <authorList>
            <person name="Diaz-Garcia L."/>
            <person name="Chuvochina M."/>
            <person name="Feuerriegel G."/>
            <person name="Bunk B."/>
            <person name="Sproer C."/>
            <person name="Streit W.R."/>
            <person name="Rodriguez L.M."/>
            <person name="Overmann J."/>
            <person name="Jimenez D.J."/>
        </authorList>
    </citation>
    <scope>NUCLEOTIDE SEQUENCE</scope>
    <source>
        <strain evidence="1">MAG 2441</strain>
    </source>
</reference>
<proteinExistence type="predicted"/>
<sequence>MVLFCEYIVLMEHLAAFHAWVKHHPEHWNHAQLLENVGQPGVYVEVWQANDAQHAATIEKERREGRSWKEMEQWLKTGSNGSGVLRIWTFRPVAGGIIGQ</sequence>
<dbReference type="Proteomes" id="UP001178662">
    <property type="component" value="Chromosome"/>
</dbReference>
<gene>
    <name evidence="1" type="ORF">P0Y55_12720</name>
</gene>
<dbReference type="EMBL" id="CP119317">
    <property type="protein sequence ID" value="WEK53441.1"/>
    <property type="molecule type" value="Genomic_DNA"/>
</dbReference>
<protein>
    <submittedName>
        <fullName evidence="1">Uncharacterized protein</fullName>
    </submittedName>
</protein>
<keyword evidence="2" id="KW-1185">Reference proteome</keyword>
<evidence type="ECO:0000313" key="1">
    <source>
        <dbReference type="EMBL" id="WEK53441.1"/>
    </source>
</evidence>
<organism evidence="1 2">
    <name type="scientific">Candidatus Cohnella colombiensis</name>
    <dbReference type="NCBI Taxonomy" id="3121368"/>
    <lineage>
        <taxon>Bacteria</taxon>
        <taxon>Bacillati</taxon>
        <taxon>Bacillota</taxon>
        <taxon>Bacilli</taxon>
        <taxon>Bacillales</taxon>
        <taxon>Paenibacillaceae</taxon>
        <taxon>Cohnella</taxon>
    </lineage>
</organism>
<evidence type="ECO:0000313" key="2">
    <source>
        <dbReference type="Proteomes" id="UP001178662"/>
    </source>
</evidence>
<dbReference type="AlphaFoldDB" id="A0AA95EV19"/>